<dbReference type="PANTHER" id="PTHR45641:SF19">
    <property type="entry name" value="NEPHROCYSTIN-3"/>
    <property type="match status" value="1"/>
</dbReference>
<protein>
    <submittedName>
        <fullName evidence="3">Tetratricopeptide repeat</fullName>
    </submittedName>
</protein>
<dbReference type="Proteomes" id="UP001152795">
    <property type="component" value="Unassembled WGS sequence"/>
</dbReference>
<evidence type="ECO:0000256" key="1">
    <source>
        <dbReference type="ARBA" id="ARBA00022737"/>
    </source>
</evidence>
<accession>A0A7D9HX42</accession>
<dbReference type="Gene3D" id="1.25.40.10">
    <property type="entry name" value="Tetratricopeptide repeat domain"/>
    <property type="match status" value="2"/>
</dbReference>
<keyword evidence="4" id="KW-1185">Reference proteome</keyword>
<keyword evidence="1" id="KW-0677">Repeat</keyword>
<keyword evidence="2" id="KW-0802">TPR repeat</keyword>
<dbReference type="PANTHER" id="PTHR45641">
    <property type="entry name" value="TETRATRICOPEPTIDE REPEAT PROTEIN (AFU_ORTHOLOGUE AFUA_6G03870)"/>
    <property type="match status" value="1"/>
</dbReference>
<name>A0A7D9HX42_PARCT</name>
<evidence type="ECO:0000256" key="2">
    <source>
        <dbReference type="ARBA" id="ARBA00022803"/>
    </source>
</evidence>
<dbReference type="Pfam" id="PF13424">
    <property type="entry name" value="TPR_12"/>
    <property type="match status" value="2"/>
</dbReference>
<dbReference type="OrthoDB" id="5142960at2759"/>
<reference evidence="3" key="1">
    <citation type="submission" date="2020-04" db="EMBL/GenBank/DDBJ databases">
        <authorList>
            <person name="Alioto T."/>
            <person name="Alioto T."/>
            <person name="Gomez Garrido J."/>
        </authorList>
    </citation>
    <scope>NUCLEOTIDE SEQUENCE</scope>
    <source>
        <strain evidence="3">A484AB</strain>
    </source>
</reference>
<sequence>MIGTVYHGVAQNMSKAQEFHELALDLSRRYNSTNEIALSLHLLGIIHRYQRNMDTARRYHEDAVELGRKIFSPKNNGRLAAFLLNLAVVYNRLGQLAVEEARLVYQETLKLTRKQYGSRDGRVLNTLSTNYYALGKYDESIEALLEALSIHEETHGDYHPNVAETLYFLGFTYRVKGELQNSIQMLTKSLKIRQQYYGDQHYQVAEVLHDISNTQRELSLLDDALQNAERCVEILRDKLTENSAGVAVSLNGLGHIYLALGDPNVDR</sequence>
<dbReference type="EMBL" id="CACRXK020001967">
    <property type="protein sequence ID" value="CAB3992040.1"/>
    <property type="molecule type" value="Genomic_DNA"/>
</dbReference>
<dbReference type="SMART" id="SM00028">
    <property type="entry name" value="TPR"/>
    <property type="match status" value="5"/>
</dbReference>
<evidence type="ECO:0000313" key="3">
    <source>
        <dbReference type="EMBL" id="CAB3992040.1"/>
    </source>
</evidence>
<dbReference type="PROSITE" id="PS50005">
    <property type="entry name" value="TPR"/>
    <property type="match status" value="2"/>
</dbReference>
<dbReference type="InterPro" id="IPR019734">
    <property type="entry name" value="TPR_rpt"/>
</dbReference>
<comment type="caution">
    <text evidence="3">The sequence shown here is derived from an EMBL/GenBank/DDBJ whole genome shotgun (WGS) entry which is preliminary data.</text>
</comment>
<dbReference type="Pfam" id="PF13374">
    <property type="entry name" value="TPR_10"/>
    <property type="match status" value="1"/>
</dbReference>
<dbReference type="SUPFAM" id="SSF48452">
    <property type="entry name" value="TPR-like"/>
    <property type="match status" value="2"/>
</dbReference>
<dbReference type="AlphaFoldDB" id="A0A7D9HX42"/>
<dbReference type="InterPro" id="IPR011990">
    <property type="entry name" value="TPR-like_helical_dom_sf"/>
</dbReference>
<organism evidence="3 4">
    <name type="scientific">Paramuricea clavata</name>
    <name type="common">Red gorgonian</name>
    <name type="synonym">Violescent sea-whip</name>
    <dbReference type="NCBI Taxonomy" id="317549"/>
    <lineage>
        <taxon>Eukaryota</taxon>
        <taxon>Metazoa</taxon>
        <taxon>Cnidaria</taxon>
        <taxon>Anthozoa</taxon>
        <taxon>Octocorallia</taxon>
        <taxon>Malacalcyonacea</taxon>
        <taxon>Plexauridae</taxon>
        <taxon>Paramuricea</taxon>
    </lineage>
</organism>
<proteinExistence type="predicted"/>
<gene>
    <name evidence="3" type="ORF">PACLA_8A028303</name>
</gene>
<evidence type="ECO:0000313" key="4">
    <source>
        <dbReference type="Proteomes" id="UP001152795"/>
    </source>
</evidence>